<proteinExistence type="predicted"/>
<organism evidence="2 3">
    <name type="scientific">Parasedimentitalea psychrophila</name>
    <dbReference type="NCBI Taxonomy" id="2997337"/>
    <lineage>
        <taxon>Bacteria</taxon>
        <taxon>Pseudomonadati</taxon>
        <taxon>Pseudomonadota</taxon>
        <taxon>Alphaproteobacteria</taxon>
        <taxon>Rhodobacterales</taxon>
        <taxon>Paracoccaceae</taxon>
        <taxon>Parasedimentitalea</taxon>
    </lineage>
</organism>
<keyword evidence="3" id="KW-1185">Reference proteome</keyword>
<gene>
    <name evidence="2" type="ORF">QPJ95_12405</name>
</gene>
<dbReference type="AlphaFoldDB" id="A0A9Y2KYF5"/>
<reference evidence="2 3" key="1">
    <citation type="submission" date="2023-06" db="EMBL/GenBank/DDBJ databases">
        <title>Parasedimentitalea psychrophila sp. nov., a psychrophilic bacterium isolated from deep-sea sediment.</title>
        <authorList>
            <person name="Li A."/>
        </authorList>
    </citation>
    <scope>NUCLEOTIDE SEQUENCE [LARGE SCALE GENOMIC DNA]</scope>
    <source>
        <strain evidence="2 3">QS115</strain>
    </source>
</reference>
<protein>
    <submittedName>
        <fullName evidence="2">AraC family transcriptional regulator ligand-binding domain-containing protein</fullName>
    </submittedName>
</protein>
<dbReference type="RefSeq" id="WP_286018114.1">
    <property type="nucleotide sequence ID" value="NZ_CP127247.1"/>
</dbReference>
<dbReference type="KEGG" id="ppso:QPJ95_12405"/>
<dbReference type="Proteomes" id="UP001238334">
    <property type="component" value="Chromosome"/>
</dbReference>
<evidence type="ECO:0000313" key="3">
    <source>
        <dbReference type="Proteomes" id="UP001238334"/>
    </source>
</evidence>
<accession>A0A9Y2KYF5</accession>
<feature type="domain" description="HTH-type transcriptional regulator AraC-type N-terminal" evidence="1">
    <location>
        <begin position="2"/>
        <end position="67"/>
    </location>
</feature>
<dbReference type="EMBL" id="CP127247">
    <property type="protein sequence ID" value="WIY23464.1"/>
    <property type="molecule type" value="Genomic_DNA"/>
</dbReference>
<evidence type="ECO:0000313" key="2">
    <source>
        <dbReference type="EMBL" id="WIY23464.1"/>
    </source>
</evidence>
<evidence type="ECO:0000259" key="1">
    <source>
        <dbReference type="Pfam" id="PF12625"/>
    </source>
</evidence>
<dbReference type="InterPro" id="IPR032687">
    <property type="entry name" value="AraC-type_N"/>
</dbReference>
<dbReference type="Pfam" id="PF12625">
    <property type="entry name" value="Arabinose_bd"/>
    <property type="match status" value="1"/>
</dbReference>
<name>A0A9Y2KYF5_9RHOB</name>
<sequence length="76" mass="8402">MKQLGLTSDMAENPDVFVHSEVFYGLMNELARAAQDPFLGLHVAEDMGLDSWPVLAISLETSRTVGDDRISFECDV</sequence>